<name>A0ABT0KLZ1_9GAMM</name>
<dbReference type="RefSeq" id="WP_248954790.1">
    <property type="nucleotide sequence ID" value="NZ_JAKIKU010000001.1"/>
</dbReference>
<dbReference type="EMBL" id="JAKIKU010000001">
    <property type="protein sequence ID" value="MCL1044405.1"/>
    <property type="molecule type" value="Genomic_DNA"/>
</dbReference>
<accession>A0ABT0KLZ1</accession>
<comment type="caution">
    <text evidence="3">The sequence shown here is derived from an EMBL/GenBank/DDBJ whole genome shotgun (WGS) entry which is preliminary data.</text>
</comment>
<dbReference type="Proteomes" id="UP001202134">
    <property type="component" value="Unassembled WGS sequence"/>
</dbReference>
<keyword evidence="4" id="KW-1185">Reference proteome</keyword>
<keyword evidence="3" id="KW-0378">Hydrolase</keyword>
<dbReference type="SUPFAM" id="SSF53474">
    <property type="entry name" value="alpha/beta-Hydrolases"/>
    <property type="match status" value="1"/>
</dbReference>
<proteinExistence type="predicted"/>
<evidence type="ECO:0000313" key="4">
    <source>
        <dbReference type="Proteomes" id="UP001202134"/>
    </source>
</evidence>
<gene>
    <name evidence="3" type="ORF">L2737_03525</name>
</gene>
<keyword evidence="1" id="KW-0812">Transmembrane</keyword>
<feature type="transmembrane region" description="Helical" evidence="1">
    <location>
        <begin position="12"/>
        <end position="35"/>
    </location>
</feature>
<dbReference type="Gene3D" id="3.40.50.1820">
    <property type="entry name" value="alpha/beta hydrolase"/>
    <property type="match status" value="1"/>
</dbReference>
<dbReference type="GO" id="GO:0016787">
    <property type="term" value="F:hydrolase activity"/>
    <property type="evidence" value="ECO:0007669"/>
    <property type="project" value="UniProtKB-KW"/>
</dbReference>
<keyword evidence="1" id="KW-0472">Membrane</keyword>
<feature type="domain" description="Serine aminopeptidase S33" evidence="2">
    <location>
        <begin position="125"/>
        <end position="341"/>
    </location>
</feature>
<dbReference type="Pfam" id="PF12146">
    <property type="entry name" value="Hydrolase_4"/>
    <property type="match status" value="1"/>
</dbReference>
<sequence>MKAIVIGSTKHALFFAIYGFIGSVIALLVAIVWLLNARAELDPWHTTHLTQEFHQQSGINTFTEYLTLEDKLFAELDSKIYQQYIPEIPSVINRYESGSLSDPNIWDINWNRSFEWQNEQAEFGVLFIHGMSDSPYAISHLAKEFKQSAHVLGLRLPGHGTIPAGLAEITWPDLVSAVALATSHMKAKLNGKPLYVVGFSTGAALALNLELERIASNKSADYQGMVFISPAIGLAPIAAGAKWQALLGNVLGYEKLFWNSISVEYDPFKYTSFAVNAGDVVYQLAQRNLDIVQLLTQEQKQHIPPVLTFQSIADDTVSSAAVIQNLYQYLPENKHRLVVFDINRNPNNHQLITNDPLNEMASLWADLPMNYQLNMIENDHERDHYVQERIFVGGEVKAENGMPLTWPLGVYSLSHVALPIPELDPLYGPHYQKQNPHIQIGQAIFKGERGLFGIPAAEMLRQKWNPFYPYMIEQMEQFIKPSAQ</sequence>
<keyword evidence="1" id="KW-1133">Transmembrane helix</keyword>
<evidence type="ECO:0000313" key="3">
    <source>
        <dbReference type="EMBL" id="MCL1044405.1"/>
    </source>
</evidence>
<evidence type="ECO:0000259" key="2">
    <source>
        <dbReference type="Pfam" id="PF12146"/>
    </source>
</evidence>
<reference evidence="3 4" key="1">
    <citation type="submission" date="2022-01" db="EMBL/GenBank/DDBJ databases">
        <title>Whole genome-based taxonomy of the Shewanellaceae.</title>
        <authorList>
            <person name="Martin-Rodriguez A.J."/>
        </authorList>
    </citation>
    <scope>NUCLEOTIDE SEQUENCE [LARGE SCALE GENOMIC DNA]</scope>
    <source>
        <strain evidence="3 4">DSM 24955</strain>
    </source>
</reference>
<dbReference type="InterPro" id="IPR022742">
    <property type="entry name" value="Hydrolase_4"/>
</dbReference>
<evidence type="ECO:0000256" key="1">
    <source>
        <dbReference type="SAM" id="Phobius"/>
    </source>
</evidence>
<protein>
    <submittedName>
        <fullName evidence="3">Alpha/beta fold hydrolase</fullName>
    </submittedName>
</protein>
<organism evidence="3 4">
    <name type="scientific">Shewanella electrodiphila</name>
    <dbReference type="NCBI Taxonomy" id="934143"/>
    <lineage>
        <taxon>Bacteria</taxon>
        <taxon>Pseudomonadati</taxon>
        <taxon>Pseudomonadota</taxon>
        <taxon>Gammaproteobacteria</taxon>
        <taxon>Alteromonadales</taxon>
        <taxon>Shewanellaceae</taxon>
        <taxon>Shewanella</taxon>
    </lineage>
</organism>
<dbReference type="InterPro" id="IPR029058">
    <property type="entry name" value="AB_hydrolase_fold"/>
</dbReference>